<reference evidence="3 4" key="1">
    <citation type="submission" date="2019-10" db="EMBL/GenBank/DDBJ databases">
        <authorList>
            <person name="Palmer J.M."/>
        </authorList>
    </citation>
    <scope>NUCLEOTIDE SEQUENCE [LARGE SCALE GENOMIC DNA]</scope>
    <source>
        <strain evidence="3 4">TWF696</strain>
    </source>
</reference>
<keyword evidence="2" id="KW-0472">Membrane</keyword>
<name>A0AAV9UJU3_9PEZI</name>
<protein>
    <submittedName>
        <fullName evidence="3">Uncharacterized protein</fullName>
    </submittedName>
</protein>
<feature type="region of interest" description="Disordered" evidence="1">
    <location>
        <begin position="1"/>
        <end position="68"/>
    </location>
</feature>
<proteinExistence type="predicted"/>
<comment type="caution">
    <text evidence="3">The sequence shown here is derived from an EMBL/GenBank/DDBJ whole genome shotgun (WGS) entry which is preliminary data.</text>
</comment>
<sequence>MPPSTRRSKAAALAESEHDKTPSKPPIEQKPKSTAKSKRRTRRDVIDTETPAALRTDPKQPQKQVKSDLTLKQKMEKESRRLQRECLGGTKLTEVSVTSLALQKHGPFNLVLPRSPTPESRHRTTRFREPNERLMREMMKPSSVGILGRMRTSMHGYIYAGKQLAVFMAFVICWMLSLGTLRFTNFWKRWAYRYPPTPTGWDLFGIRMWIVQNMRQQNPIEVKKRVWYNPDTGRYETVTYTRLHDPGIYRDRWPGETDGIDPEEFGKYHYLSAQEVMVKWLGERVVKPLMRVFHFCLLVWVLSFSGIVIISVGHMYLVEFLEWLGRVLESKPELEEWVNNAWENIHSLVGSIWNMYLPSVFMRVLQRLIGA</sequence>
<keyword evidence="4" id="KW-1185">Reference proteome</keyword>
<accession>A0AAV9UJU3</accession>
<evidence type="ECO:0000256" key="1">
    <source>
        <dbReference type="SAM" id="MobiDB-lite"/>
    </source>
</evidence>
<gene>
    <name evidence="3" type="ORF">TWF696_008629</name>
</gene>
<evidence type="ECO:0000313" key="3">
    <source>
        <dbReference type="EMBL" id="KAK6341557.1"/>
    </source>
</evidence>
<feature type="transmembrane region" description="Helical" evidence="2">
    <location>
        <begin position="292"/>
        <end position="317"/>
    </location>
</feature>
<feature type="compositionally biased region" description="Basic residues" evidence="1">
    <location>
        <begin position="33"/>
        <end position="42"/>
    </location>
</feature>
<dbReference type="EMBL" id="JAVHNQ010000007">
    <property type="protein sequence ID" value="KAK6341557.1"/>
    <property type="molecule type" value="Genomic_DNA"/>
</dbReference>
<feature type="compositionally biased region" description="Basic and acidic residues" evidence="1">
    <location>
        <begin position="56"/>
        <end position="68"/>
    </location>
</feature>
<keyword evidence="2" id="KW-1133">Transmembrane helix</keyword>
<feature type="transmembrane region" description="Helical" evidence="2">
    <location>
        <begin position="164"/>
        <end position="183"/>
    </location>
</feature>
<dbReference type="Proteomes" id="UP001375240">
    <property type="component" value="Unassembled WGS sequence"/>
</dbReference>
<dbReference type="AlphaFoldDB" id="A0AAV9UJU3"/>
<feature type="compositionally biased region" description="Basic and acidic residues" evidence="1">
    <location>
        <begin position="15"/>
        <end position="31"/>
    </location>
</feature>
<evidence type="ECO:0000313" key="4">
    <source>
        <dbReference type="Proteomes" id="UP001375240"/>
    </source>
</evidence>
<keyword evidence="2" id="KW-0812">Transmembrane</keyword>
<evidence type="ECO:0000256" key="2">
    <source>
        <dbReference type="SAM" id="Phobius"/>
    </source>
</evidence>
<organism evidence="3 4">
    <name type="scientific">Orbilia brochopaga</name>
    <dbReference type="NCBI Taxonomy" id="3140254"/>
    <lineage>
        <taxon>Eukaryota</taxon>
        <taxon>Fungi</taxon>
        <taxon>Dikarya</taxon>
        <taxon>Ascomycota</taxon>
        <taxon>Pezizomycotina</taxon>
        <taxon>Orbiliomycetes</taxon>
        <taxon>Orbiliales</taxon>
        <taxon>Orbiliaceae</taxon>
        <taxon>Orbilia</taxon>
    </lineage>
</organism>